<evidence type="ECO:0000256" key="1">
    <source>
        <dbReference type="SAM" id="MobiDB-lite"/>
    </source>
</evidence>
<dbReference type="EC" id="2.3.1.-" evidence="5"/>
<feature type="compositionally biased region" description="Low complexity" evidence="1">
    <location>
        <begin position="8"/>
        <end position="23"/>
    </location>
</feature>
<feature type="transmembrane region" description="Helical" evidence="2">
    <location>
        <begin position="309"/>
        <end position="328"/>
    </location>
</feature>
<comment type="caution">
    <text evidence="5">The sequence shown here is derived from an EMBL/GenBank/DDBJ whole genome shotgun (WGS) entry which is preliminary data.</text>
</comment>
<keyword evidence="2" id="KW-1133">Transmembrane helix</keyword>
<evidence type="ECO:0000256" key="2">
    <source>
        <dbReference type="SAM" id="Phobius"/>
    </source>
</evidence>
<feature type="transmembrane region" description="Helical" evidence="2">
    <location>
        <begin position="198"/>
        <end position="216"/>
    </location>
</feature>
<feature type="transmembrane region" description="Helical" evidence="2">
    <location>
        <begin position="348"/>
        <end position="368"/>
    </location>
</feature>
<name>A0ABV5DT63_9ACTN</name>
<keyword evidence="2" id="KW-0472">Membrane</keyword>
<keyword evidence="2" id="KW-0812">Transmembrane</keyword>
<evidence type="ECO:0000313" key="5">
    <source>
        <dbReference type="EMBL" id="MFB8767779.1"/>
    </source>
</evidence>
<dbReference type="InterPro" id="IPR050879">
    <property type="entry name" value="Acyltransferase_3"/>
</dbReference>
<dbReference type="Proteomes" id="UP001585053">
    <property type="component" value="Unassembled WGS sequence"/>
</dbReference>
<dbReference type="EMBL" id="JAYMRS010000002">
    <property type="protein sequence ID" value="MFB8767779.1"/>
    <property type="molecule type" value="Genomic_DNA"/>
</dbReference>
<feature type="domain" description="Acyltransferase 3" evidence="3">
    <location>
        <begin position="36"/>
        <end position="364"/>
    </location>
</feature>
<feature type="region of interest" description="Disordered" evidence="1">
    <location>
        <begin position="1"/>
        <end position="31"/>
    </location>
</feature>
<keyword evidence="6" id="KW-1185">Reference proteome</keyword>
<dbReference type="InterPro" id="IPR043968">
    <property type="entry name" value="SGNH"/>
</dbReference>
<gene>
    <name evidence="5" type="ORF">VSQ78_08700</name>
</gene>
<feature type="domain" description="SGNH" evidence="4">
    <location>
        <begin position="465"/>
        <end position="682"/>
    </location>
</feature>
<sequence length="691" mass="75385">MSDTTTGVPVPSSPRSAPSDVRAVSSTVTGGGHRPEIEGLRALAVLLVAAYHIWFGRVSGGVDVFLLLTGFLITGSLVRAVERDGRIHFGAFWARLIGRLAPPAAVVLLATMGAMYLWLPRSRWADVLAEVRASALYHENWTLARDAVDYLAREAAVSPLQHFWSLSIQGQFYLIWPVLITLAAVLASRSRLPLRPTVLALIVAVFVVSLTYSVYITGRDQAWAYFDTGARLWELALGGILALAITRVRMPTRVRVVLGWVGLVALVSCGMLVQVSTLFPGYIALWPTLAALLIVLAGTTGSPRGVDRLLTWPPLMALGRLSYTIYLWHWPLLVCYLEVTGRRLATPWGGAAILGASILLAWMTHRLVERGLEPFTRSADRRSPVRPTVVAALFLVPVLVLSLVWTERLEQERERRAHEIASPESYPGAAVVADPSLLDSLPDVPVRPDPEDSKMDLSSHHQEGCHVNLASEELVVCDRGPADAEHTLALVGASRTAHWYPAVEAVAEKYGWRLVSFTKSGCPFGLAPSTRDGAPFEECEVWKEKALAELEELNPDAVLLSSTRAFVDGEAVEDGYTDLWWHLNDLGIDVVGLRDLPRLPYRGGECVEAGDPAECTSPASRSLATVDPATLEELPPNVEPMDLTEYVCPGGSCDAVVGNVLVYWDHSHITATYARTLTPMVEKALLEATGW</sequence>
<feature type="transmembrane region" description="Helical" evidence="2">
    <location>
        <begin position="168"/>
        <end position="186"/>
    </location>
</feature>
<feature type="transmembrane region" description="Helical" evidence="2">
    <location>
        <begin position="256"/>
        <end position="273"/>
    </location>
</feature>
<dbReference type="GO" id="GO:0016746">
    <property type="term" value="F:acyltransferase activity"/>
    <property type="evidence" value="ECO:0007669"/>
    <property type="project" value="UniProtKB-KW"/>
</dbReference>
<keyword evidence="5" id="KW-0808">Transferase</keyword>
<protein>
    <submittedName>
        <fullName evidence="5">Acyltransferase family protein</fullName>
        <ecNumber evidence="5">2.3.1.-</ecNumber>
    </submittedName>
</protein>
<organism evidence="5 6">
    <name type="scientific">Nocardiopsis alba</name>
    <dbReference type="NCBI Taxonomy" id="53437"/>
    <lineage>
        <taxon>Bacteria</taxon>
        <taxon>Bacillati</taxon>
        <taxon>Actinomycetota</taxon>
        <taxon>Actinomycetes</taxon>
        <taxon>Streptosporangiales</taxon>
        <taxon>Nocardiopsidaceae</taxon>
        <taxon>Nocardiopsis</taxon>
    </lineage>
</organism>
<dbReference type="RefSeq" id="WP_357227264.1">
    <property type="nucleotide sequence ID" value="NZ_JAYMRS010000002.1"/>
</dbReference>
<dbReference type="PANTHER" id="PTHR23028:SF53">
    <property type="entry name" value="ACYL_TRANSF_3 DOMAIN-CONTAINING PROTEIN"/>
    <property type="match status" value="1"/>
</dbReference>
<keyword evidence="5" id="KW-0012">Acyltransferase</keyword>
<feature type="transmembrane region" description="Helical" evidence="2">
    <location>
        <begin position="222"/>
        <end position="244"/>
    </location>
</feature>
<dbReference type="Pfam" id="PF19040">
    <property type="entry name" value="SGNH"/>
    <property type="match status" value="1"/>
</dbReference>
<dbReference type="Pfam" id="PF01757">
    <property type="entry name" value="Acyl_transf_3"/>
    <property type="match status" value="1"/>
</dbReference>
<evidence type="ECO:0000259" key="3">
    <source>
        <dbReference type="Pfam" id="PF01757"/>
    </source>
</evidence>
<evidence type="ECO:0000259" key="4">
    <source>
        <dbReference type="Pfam" id="PF19040"/>
    </source>
</evidence>
<accession>A0ABV5DT63</accession>
<feature type="transmembrane region" description="Helical" evidence="2">
    <location>
        <begin position="61"/>
        <end position="80"/>
    </location>
</feature>
<reference evidence="5 6" key="1">
    <citation type="submission" date="2024-01" db="EMBL/GenBank/DDBJ databases">
        <title>Genome mining of biosynthetic gene clusters to explore secondary metabolites of Streptomyces sp.</title>
        <authorList>
            <person name="Baig A."/>
            <person name="Ajitkumar Shintre N."/>
            <person name="Kumar H."/>
            <person name="Anbarasu A."/>
            <person name="Ramaiah S."/>
        </authorList>
    </citation>
    <scope>NUCLEOTIDE SEQUENCE [LARGE SCALE GENOMIC DNA]</scope>
    <source>
        <strain evidence="5 6">A01</strain>
    </source>
</reference>
<feature type="transmembrane region" description="Helical" evidence="2">
    <location>
        <begin position="100"/>
        <end position="119"/>
    </location>
</feature>
<feature type="transmembrane region" description="Helical" evidence="2">
    <location>
        <begin position="279"/>
        <end position="297"/>
    </location>
</feature>
<dbReference type="PANTHER" id="PTHR23028">
    <property type="entry name" value="ACETYLTRANSFERASE"/>
    <property type="match status" value="1"/>
</dbReference>
<feature type="transmembrane region" description="Helical" evidence="2">
    <location>
        <begin position="389"/>
        <end position="406"/>
    </location>
</feature>
<proteinExistence type="predicted"/>
<dbReference type="InterPro" id="IPR002656">
    <property type="entry name" value="Acyl_transf_3_dom"/>
</dbReference>
<evidence type="ECO:0000313" key="6">
    <source>
        <dbReference type="Proteomes" id="UP001585053"/>
    </source>
</evidence>